<dbReference type="Gene3D" id="3.90.550.10">
    <property type="entry name" value="Spore Coat Polysaccharide Biosynthesis Protein SpsA, Chain A"/>
    <property type="match status" value="1"/>
</dbReference>
<dbReference type="SUPFAM" id="SSF53448">
    <property type="entry name" value="Nucleotide-diphospho-sugar transferases"/>
    <property type="match status" value="1"/>
</dbReference>
<name>A0ABV8UJ21_9PROT</name>
<dbReference type="PANTHER" id="PTHR36529:SF1">
    <property type="entry name" value="GLYCOSYLTRANSFERASE"/>
    <property type="match status" value="1"/>
</dbReference>
<reference evidence="2" key="1">
    <citation type="journal article" date="2019" name="Int. J. Syst. Evol. Microbiol.">
        <title>The Global Catalogue of Microorganisms (GCM) 10K type strain sequencing project: providing services to taxonomists for standard genome sequencing and annotation.</title>
        <authorList>
            <consortium name="The Broad Institute Genomics Platform"/>
            <consortium name="The Broad Institute Genome Sequencing Center for Infectious Disease"/>
            <person name="Wu L."/>
            <person name="Ma J."/>
        </authorList>
    </citation>
    <scope>NUCLEOTIDE SEQUENCE [LARGE SCALE GENOMIC DNA]</scope>
    <source>
        <strain evidence="2">CECT 8472</strain>
    </source>
</reference>
<dbReference type="EMBL" id="JBHSCW010000001">
    <property type="protein sequence ID" value="MFC4350656.1"/>
    <property type="molecule type" value="Genomic_DNA"/>
</dbReference>
<protein>
    <submittedName>
        <fullName evidence="1">DUF2064 domain-containing protein</fullName>
    </submittedName>
</protein>
<evidence type="ECO:0000313" key="2">
    <source>
        <dbReference type="Proteomes" id="UP001595799"/>
    </source>
</evidence>
<dbReference type="InterPro" id="IPR018641">
    <property type="entry name" value="Trfase_1_rSAM/seldom-assoc"/>
</dbReference>
<dbReference type="RefSeq" id="WP_382420985.1">
    <property type="nucleotide sequence ID" value="NZ_JBHSCW010000001.1"/>
</dbReference>
<dbReference type="Proteomes" id="UP001595799">
    <property type="component" value="Unassembled WGS sequence"/>
</dbReference>
<organism evidence="1 2">
    <name type="scientific">Fodinicurvata halophila</name>
    <dbReference type="NCBI Taxonomy" id="1419723"/>
    <lineage>
        <taxon>Bacteria</taxon>
        <taxon>Pseudomonadati</taxon>
        <taxon>Pseudomonadota</taxon>
        <taxon>Alphaproteobacteria</taxon>
        <taxon>Rhodospirillales</taxon>
        <taxon>Rhodovibrionaceae</taxon>
        <taxon>Fodinicurvata</taxon>
    </lineage>
</organism>
<dbReference type="Pfam" id="PF09837">
    <property type="entry name" value="DUF2064"/>
    <property type="match status" value="1"/>
</dbReference>
<proteinExistence type="predicted"/>
<accession>A0ABV8UJ21</accession>
<evidence type="ECO:0000313" key="1">
    <source>
        <dbReference type="EMBL" id="MFC4350656.1"/>
    </source>
</evidence>
<comment type="caution">
    <text evidence="1">The sequence shown here is derived from an EMBL/GenBank/DDBJ whole genome shotgun (WGS) entry which is preliminary data.</text>
</comment>
<sequence length="200" mass="22141">MSRRAQLVVMARQPRFGMGKRRLAAGCGERAAWRFQRDNLALLVRRLGHDPRWQLRLALVPDAVRAPVPAARRLPRHVQCRGDLGQRILAELCPHPPGLPAAPRLVIGGDIAGVHAVHIARALRALRSHDWVIGPAEDGGFWLIGASGRHPRPPDFTGIAWGTDTACAAVLERLPGRHAFADRLFDVDEADDFLRWRRAG</sequence>
<keyword evidence="2" id="KW-1185">Reference proteome</keyword>
<dbReference type="InterPro" id="IPR029044">
    <property type="entry name" value="Nucleotide-diphossugar_trans"/>
</dbReference>
<dbReference type="PANTHER" id="PTHR36529">
    <property type="entry name" value="SLL1095 PROTEIN"/>
    <property type="match status" value="1"/>
</dbReference>
<gene>
    <name evidence="1" type="ORF">ACFOW6_03765</name>
</gene>